<feature type="chain" id="PRO_5010291167" evidence="1">
    <location>
        <begin position="31"/>
        <end position="157"/>
    </location>
</feature>
<reference evidence="3" key="1">
    <citation type="submission" date="2016-07" db="EMBL/GenBank/DDBJ databases">
        <title>Sequence Frankia sp. strain CcI1.17.</title>
        <authorList>
            <person name="Ghodhbane-Gtari F."/>
            <person name="Swanson E."/>
            <person name="Gueddou A."/>
            <person name="Morris K."/>
            <person name="Hezbri K."/>
            <person name="Ktari A."/>
            <person name="Nouioui I."/>
            <person name="Abebe-Akele F."/>
            <person name="Simpson S."/>
            <person name="Thomas K."/>
            <person name="Gtari M."/>
            <person name="Tisa L.S."/>
            <person name="Hurst S."/>
        </authorList>
    </citation>
    <scope>NUCLEOTIDE SEQUENCE [LARGE SCALE GENOMIC DNA]</scope>
    <source>
        <strain evidence="3">Cc1.17</strain>
    </source>
</reference>
<proteinExistence type="predicted"/>
<dbReference type="Proteomes" id="UP000179627">
    <property type="component" value="Unassembled WGS sequence"/>
</dbReference>
<evidence type="ECO:0000256" key="1">
    <source>
        <dbReference type="SAM" id="SignalP"/>
    </source>
</evidence>
<dbReference type="OrthoDB" id="3375999at2"/>
<dbReference type="AlphaFoldDB" id="A0A1S1QTC0"/>
<dbReference type="InterPro" id="IPR006311">
    <property type="entry name" value="TAT_signal"/>
</dbReference>
<keyword evidence="1" id="KW-0732">Signal</keyword>
<keyword evidence="3" id="KW-1185">Reference proteome</keyword>
<protein>
    <submittedName>
        <fullName evidence="2">Uncharacterized protein</fullName>
    </submittedName>
</protein>
<evidence type="ECO:0000313" key="3">
    <source>
        <dbReference type="Proteomes" id="UP000179627"/>
    </source>
</evidence>
<name>A0A1S1QTC0_9ACTN</name>
<organism evidence="2 3">
    <name type="scientific">Parafrankia colletiae</name>
    <dbReference type="NCBI Taxonomy" id="573497"/>
    <lineage>
        <taxon>Bacteria</taxon>
        <taxon>Bacillati</taxon>
        <taxon>Actinomycetota</taxon>
        <taxon>Actinomycetes</taxon>
        <taxon>Frankiales</taxon>
        <taxon>Frankiaceae</taxon>
        <taxon>Parafrankia</taxon>
    </lineage>
</organism>
<dbReference type="RefSeq" id="WP_071084714.1">
    <property type="nucleotide sequence ID" value="NZ_MBLM01000115.1"/>
</dbReference>
<dbReference type="PROSITE" id="PS51318">
    <property type="entry name" value="TAT"/>
    <property type="match status" value="1"/>
</dbReference>
<gene>
    <name evidence="2" type="ORF">CC117_17465</name>
</gene>
<dbReference type="EMBL" id="MBLM01000115">
    <property type="protein sequence ID" value="OHV36681.1"/>
    <property type="molecule type" value="Genomic_DNA"/>
</dbReference>
<accession>A0A1S1QTC0</accession>
<feature type="signal peptide" evidence="1">
    <location>
        <begin position="1"/>
        <end position="30"/>
    </location>
</feature>
<comment type="caution">
    <text evidence="2">The sequence shown here is derived from an EMBL/GenBank/DDBJ whole genome shotgun (WGS) entry which is preliminary data.</text>
</comment>
<evidence type="ECO:0000313" key="2">
    <source>
        <dbReference type="EMBL" id="OHV36681.1"/>
    </source>
</evidence>
<sequence>MSRSIATRSRLFVVAAALAATGALGGTALAAGALTDGAAQADNSAESAPRTSSAPAVAALPVDAPRFAVIDANGQVVRGSAGVTSGLTAAQNVEVLFDRDIRGCAYTASIGGKANDVPPPGFITVSQRAGKTNGVFVAMRNSDLTKAVLPFHLTVTC</sequence>